<evidence type="ECO:0000313" key="3">
    <source>
        <dbReference type="RefSeq" id="XP_034260207.2"/>
    </source>
</evidence>
<feature type="region of interest" description="Disordered" evidence="1">
    <location>
        <begin position="1"/>
        <end position="78"/>
    </location>
</feature>
<feature type="compositionally biased region" description="Basic residues" evidence="1">
    <location>
        <begin position="168"/>
        <end position="177"/>
    </location>
</feature>
<feature type="compositionally biased region" description="Gly residues" evidence="1">
    <location>
        <begin position="233"/>
        <end position="243"/>
    </location>
</feature>
<dbReference type="GeneID" id="117656210"/>
<feature type="compositionally biased region" description="Basic and acidic residues" evidence="1">
    <location>
        <begin position="106"/>
        <end position="130"/>
    </location>
</feature>
<dbReference type="GO" id="GO:0005654">
    <property type="term" value="C:nucleoplasm"/>
    <property type="evidence" value="ECO:0007669"/>
    <property type="project" value="TreeGrafter"/>
</dbReference>
<feature type="compositionally biased region" description="Pro residues" evidence="1">
    <location>
        <begin position="17"/>
        <end position="30"/>
    </location>
</feature>
<evidence type="ECO:0000313" key="2">
    <source>
        <dbReference type="Proteomes" id="UP001652622"/>
    </source>
</evidence>
<reference evidence="3" key="1">
    <citation type="submission" date="2025-08" db="UniProtKB">
        <authorList>
            <consortium name="RefSeq"/>
        </authorList>
    </citation>
    <scope>IDENTIFICATION</scope>
    <source>
        <tissue evidence="3">Blood</tissue>
    </source>
</reference>
<feature type="compositionally biased region" description="Low complexity" evidence="1">
    <location>
        <begin position="31"/>
        <end position="40"/>
    </location>
</feature>
<dbReference type="InterPro" id="IPR032747">
    <property type="entry name" value="NUFIP2"/>
</dbReference>
<name>A0A6P9ANP7_PANGU</name>
<dbReference type="GO" id="GO:0003723">
    <property type="term" value="F:RNA binding"/>
    <property type="evidence" value="ECO:0007669"/>
    <property type="project" value="InterPro"/>
</dbReference>
<dbReference type="AlphaFoldDB" id="A0A6P9ANP7"/>
<dbReference type="KEGG" id="pgut:117656210"/>
<organism evidence="2 3">
    <name type="scientific">Pantherophis guttatus</name>
    <name type="common">Corn snake</name>
    <name type="synonym">Elaphe guttata</name>
    <dbReference type="NCBI Taxonomy" id="94885"/>
    <lineage>
        <taxon>Eukaryota</taxon>
        <taxon>Metazoa</taxon>
        <taxon>Chordata</taxon>
        <taxon>Craniata</taxon>
        <taxon>Vertebrata</taxon>
        <taxon>Euteleostomi</taxon>
        <taxon>Lepidosauria</taxon>
        <taxon>Squamata</taxon>
        <taxon>Bifurcata</taxon>
        <taxon>Unidentata</taxon>
        <taxon>Episquamata</taxon>
        <taxon>Toxicofera</taxon>
        <taxon>Serpentes</taxon>
        <taxon>Colubroidea</taxon>
        <taxon>Colubridae</taxon>
        <taxon>Colubrinae</taxon>
        <taxon>Pantherophis</taxon>
    </lineage>
</organism>
<keyword evidence="2" id="KW-1185">Reference proteome</keyword>
<dbReference type="GO" id="GO:0010494">
    <property type="term" value="C:cytoplasmic stress granule"/>
    <property type="evidence" value="ECO:0007669"/>
    <property type="project" value="TreeGrafter"/>
</dbReference>
<gene>
    <name evidence="3" type="primary">NUFIP2</name>
</gene>
<sequence>MEAPPPPLCFYGQGRPPGQPGAPPAAPPPADGHGAAADYGELNGTVGDRDPFLTSPGAGDLSGPVSVVPNGSQPGRELGLALKQTGKGGMFVKAGLKTKTFSLKNSLDRKNERCHESRARDGQSWDKTEMHPVPNGIVADGSEYLANGCIGKGADNDGSGSESGYTTPKKRKGRRNSAKGCENLSLGQEKVVPCSPVPALKVETDPFRADGGDLKADTRPDGLKPAWKCEQPGGLGVGRGKPSGVGDMLRKAAEAKVGQAGKKFEERPKGKHVLVSSSKEDSWTLFKPPPVFPVDNSSAKIVPKISYASKVKENLNKAAPSLSSSSSSSSSSSLCSSSAGEVQVQTSNRLSQVPMSAMKSVTSGSFSNGPILAGADRGVCPAGVQALLVPAASTVLSASSKLAPQDASHSAAAMDPQKSSLFIYPSNMHGLFSVAAQAESPFMATQQNLGDIFQNQWGLSFINEPNAGPETSPRKPTDTKVAEVTFQGPCPAMSVPQGAETSSAGPEQPAFPKAYELAKRTSPQLLGGLLKMGAAGEESDLLLEPHLPGVLPQAELGGPGAFVFLAKDYHVDSHLSSPTNTLLVSTKEQKRPGSLERKASCGEFDLRAAVLYHIQEMESICNLQKRDPKRIITYTEALDTPST</sequence>
<dbReference type="InParanoid" id="A0A6P9ANP7"/>
<dbReference type="RefSeq" id="XP_034260207.2">
    <property type="nucleotide sequence ID" value="XM_034404316.2"/>
</dbReference>
<feature type="region of interest" description="Disordered" evidence="1">
    <location>
        <begin position="106"/>
        <end position="184"/>
    </location>
</feature>
<dbReference type="Proteomes" id="UP001652622">
    <property type="component" value="Unplaced"/>
</dbReference>
<feature type="compositionally biased region" description="Basic and acidic residues" evidence="1">
    <location>
        <begin position="202"/>
        <end position="222"/>
    </location>
</feature>
<protein>
    <submittedName>
        <fullName evidence="3">FMR1-interacting protein NUFIP2 isoform X1</fullName>
    </submittedName>
</protein>
<feature type="region of interest" description="Disordered" evidence="1">
    <location>
        <begin position="202"/>
        <end position="283"/>
    </location>
</feature>
<dbReference type="PANTHER" id="PTHR28333:SF2">
    <property type="entry name" value="FMR1-INTERACTING PROTEIN NUFIP2"/>
    <property type="match status" value="1"/>
</dbReference>
<evidence type="ECO:0000256" key="1">
    <source>
        <dbReference type="SAM" id="MobiDB-lite"/>
    </source>
</evidence>
<dbReference type="PANTHER" id="PTHR28333">
    <property type="entry name" value="NUCLEAR FRAGILE X MENTAL RETARDATION-INTERACTING PROTEIN 2"/>
    <property type="match status" value="1"/>
</dbReference>
<proteinExistence type="predicted"/>
<dbReference type="OrthoDB" id="8849279at2759"/>
<accession>A0A6P9ANP7</accession>
<dbReference type="Pfam" id="PF15293">
    <property type="entry name" value="NUFIP2"/>
    <property type="match status" value="1"/>
</dbReference>